<evidence type="ECO:0000313" key="1">
    <source>
        <dbReference type="EMBL" id="MES1918323.1"/>
    </source>
</evidence>
<comment type="caution">
    <text evidence="1">The sequence shown here is derived from an EMBL/GenBank/DDBJ whole genome shotgun (WGS) entry which is preliminary data.</text>
</comment>
<proteinExistence type="predicted"/>
<organism evidence="1 2">
    <name type="scientific">Bonamia ostreae</name>
    <dbReference type="NCBI Taxonomy" id="126728"/>
    <lineage>
        <taxon>Eukaryota</taxon>
        <taxon>Sar</taxon>
        <taxon>Rhizaria</taxon>
        <taxon>Endomyxa</taxon>
        <taxon>Ascetosporea</taxon>
        <taxon>Haplosporida</taxon>
        <taxon>Bonamia</taxon>
    </lineage>
</organism>
<accession>A0ABV2AG10</accession>
<name>A0ABV2AG10_9EUKA</name>
<dbReference type="EMBL" id="JBDODL010000042">
    <property type="protein sequence ID" value="MES1918323.1"/>
    <property type="molecule type" value="Genomic_DNA"/>
</dbReference>
<gene>
    <name evidence="1" type="ORF">MHBO_000305</name>
</gene>
<protein>
    <submittedName>
        <fullName evidence="1">Uncharacterized protein</fullName>
    </submittedName>
</protein>
<dbReference type="Proteomes" id="UP001439008">
    <property type="component" value="Unassembled WGS sequence"/>
</dbReference>
<sequence length="244" mass="28651">MRIIRSYKYIENNIRKVKATMNRYYSVAKHFGDDDYDQIFDSMERLERIKKGQKQSKSYDFSPISQKLSSYIRRLRNEEKKEKILESCSLDRRDEICSTNSTCCPDQIYSAPNINPTDANVCKNEAIFGRKGRNEEKLTEDNVMLQTIIKELKTLVEKMEHLVKEGNRGNLNHFRKSRKVGIVEQIDQKFRSCCEEKRFLERTQQKKTGQNEPKDAPILQTEAELLQRRIGKTIGRSTEVTKVL</sequence>
<evidence type="ECO:0000313" key="2">
    <source>
        <dbReference type="Proteomes" id="UP001439008"/>
    </source>
</evidence>
<keyword evidence="2" id="KW-1185">Reference proteome</keyword>
<reference evidence="1 2" key="1">
    <citation type="journal article" date="2024" name="BMC Biol.">
        <title>Comparative genomics of Ascetosporea gives new insight into the evolutionary basis for animal parasitism in Rhizaria.</title>
        <authorList>
            <person name="Hiltunen Thoren M."/>
            <person name="Onut-Brannstrom I."/>
            <person name="Alfjorden A."/>
            <person name="Peckova H."/>
            <person name="Swords F."/>
            <person name="Hooper C."/>
            <person name="Holzer A.S."/>
            <person name="Bass D."/>
            <person name="Burki F."/>
        </authorList>
    </citation>
    <scope>NUCLEOTIDE SEQUENCE [LARGE SCALE GENOMIC DNA]</scope>
    <source>
        <strain evidence="1">20-A016</strain>
    </source>
</reference>